<sequence>MKTALFRPKLVTVLGEGYSASLFRADAIAGLTVAIVALPLAMALGIASGASPDKGLVTAVIAGFLISALGGSRVQVGGPTGAFVVVIFNVIAKHGYDGLLIATLLAGVILILAGALRLGQMIKYIPHPVVTGFTAGIAVIIASSQVKDFLGLAVDKVPADFIPKWQVYFGAMSTVSVATVAVGAGSLAIIIALRRLAPRLPGFLIAVVVSAVAVAVLKLPVDTIGSRFPDIPAGLPMPSLPEVSLAKINDVLPSAFTIAFLAGIEALLSAVVADGMAGTRHRSNQELIGQGVANLGSALFGGLPGTGAIARTATNIRSGAKTPVAGIMHAVFLLLFSLFATDLMAYVPMAALAAILFMVAWGMSEYKRFLALLRMPNGDRAVLLLTFGLTVLVDLTVAIGVGVTVASLLFMARMAEAVEVDTSGKIDPDLDSEDMHQRDTLPAGVEVFRINGPFFFGVAGELLDTLRRVGASPKSIILRMRLVPLLDASGVQALEEFVGQARVSGSKVILSGVQPQPRSMLERVHLGSASGKVFYAADYASAQAMAISLLDDKYGQGRSVPAV</sequence>
<comment type="caution">
    <text evidence="7">The sequence shown here is derived from an EMBL/GenBank/DDBJ whole genome shotgun (WGS) entry which is preliminary data.</text>
</comment>
<feature type="transmembrane region" description="Helical" evidence="5">
    <location>
        <begin position="383"/>
        <end position="412"/>
    </location>
</feature>
<gene>
    <name evidence="7" type="ORF">FHS54_000315</name>
</gene>
<dbReference type="GO" id="GO:0016020">
    <property type="term" value="C:membrane"/>
    <property type="evidence" value="ECO:0007669"/>
    <property type="project" value="UniProtKB-SubCell"/>
</dbReference>
<evidence type="ECO:0000256" key="5">
    <source>
        <dbReference type="SAM" id="Phobius"/>
    </source>
</evidence>
<dbReference type="Pfam" id="PF01740">
    <property type="entry name" value="STAS"/>
    <property type="match status" value="1"/>
</dbReference>
<dbReference type="Proteomes" id="UP000576821">
    <property type="component" value="Unassembled WGS sequence"/>
</dbReference>
<dbReference type="AlphaFoldDB" id="A0A846MFI6"/>
<dbReference type="EMBL" id="JAASQR010000001">
    <property type="protein sequence ID" value="NIJ15366.1"/>
    <property type="molecule type" value="Genomic_DNA"/>
</dbReference>
<feature type="transmembrane region" description="Helical" evidence="5">
    <location>
        <begin position="251"/>
        <end position="273"/>
    </location>
</feature>
<keyword evidence="8" id="KW-1185">Reference proteome</keyword>
<dbReference type="RefSeq" id="WP_167302019.1">
    <property type="nucleotide sequence ID" value="NZ_JAASQR010000001.1"/>
</dbReference>
<evidence type="ECO:0000259" key="6">
    <source>
        <dbReference type="PROSITE" id="PS50801"/>
    </source>
</evidence>
<reference evidence="7 8" key="1">
    <citation type="submission" date="2020-03" db="EMBL/GenBank/DDBJ databases">
        <title>Genomic Encyclopedia of Type Strains, Phase IV (KMG-IV): sequencing the most valuable type-strain genomes for metagenomic binning, comparative biology and taxonomic classification.</title>
        <authorList>
            <person name="Goeker M."/>
        </authorList>
    </citation>
    <scope>NUCLEOTIDE SEQUENCE [LARGE SCALE GENOMIC DNA]</scope>
    <source>
        <strain evidence="7 8">DSM 21299</strain>
    </source>
</reference>
<dbReference type="GO" id="GO:0055085">
    <property type="term" value="P:transmembrane transport"/>
    <property type="evidence" value="ECO:0007669"/>
    <property type="project" value="InterPro"/>
</dbReference>
<evidence type="ECO:0000256" key="2">
    <source>
        <dbReference type="ARBA" id="ARBA00022692"/>
    </source>
</evidence>
<comment type="subcellular location">
    <subcellularLocation>
        <location evidence="1">Membrane</location>
        <topology evidence="1">Multi-pass membrane protein</topology>
    </subcellularLocation>
</comment>
<proteinExistence type="predicted"/>
<dbReference type="InterPro" id="IPR001902">
    <property type="entry name" value="SLC26A/SulP_fam"/>
</dbReference>
<name>A0A846MFI6_9SPHN</name>
<dbReference type="Gene3D" id="3.30.750.24">
    <property type="entry name" value="STAS domain"/>
    <property type="match status" value="1"/>
</dbReference>
<keyword evidence="3 5" id="KW-1133">Transmembrane helix</keyword>
<evidence type="ECO:0000256" key="4">
    <source>
        <dbReference type="ARBA" id="ARBA00023136"/>
    </source>
</evidence>
<feature type="transmembrane region" description="Helical" evidence="5">
    <location>
        <begin position="27"/>
        <end position="47"/>
    </location>
</feature>
<evidence type="ECO:0000313" key="7">
    <source>
        <dbReference type="EMBL" id="NIJ15366.1"/>
    </source>
</evidence>
<dbReference type="InterPro" id="IPR011547">
    <property type="entry name" value="SLC26A/SulP_dom"/>
</dbReference>
<feature type="domain" description="STAS" evidence="6">
    <location>
        <begin position="435"/>
        <end position="544"/>
    </location>
</feature>
<dbReference type="InterPro" id="IPR002645">
    <property type="entry name" value="STAS_dom"/>
</dbReference>
<keyword evidence="2 5" id="KW-0812">Transmembrane</keyword>
<dbReference type="SUPFAM" id="SSF52091">
    <property type="entry name" value="SpoIIaa-like"/>
    <property type="match status" value="1"/>
</dbReference>
<organism evidence="7 8">
    <name type="scientific">Sphingobium vermicomposti</name>
    <dbReference type="NCBI Taxonomy" id="529005"/>
    <lineage>
        <taxon>Bacteria</taxon>
        <taxon>Pseudomonadati</taxon>
        <taxon>Pseudomonadota</taxon>
        <taxon>Alphaproteobacteria</taxon>
        <taxon>Sphingomonadales</taxon>
        <taxon>Sphingomonadaceae</taxon>
        <taxon>Sphingobium</taxon>
    </lineage>
</organism>
<dbReference type="InterPro" id="IPR036513">
    <property type="entry name" value="STAS_dom_sf"/>
</dbReference>
<keyword evidence="4 5" id="KW-0472">Membrane</keyword>
<evidence type="ECO:0000256" key="3">
    <source>
        <dbReference type="ARBA" id="ARBA00022989"/>
    </source>
</evidence>
<feature type="transmembrane region" description="Helical" evidence="5">
    <location>
        <begin position="98"/>
        <end position="116"/>
    </location>
</feature>
<feature type="transmembrane region" description="Helical" evidence="5">
    <location>
        <begin position="200"/>
        <end position="219"/>
    </location>
</feature>
<dbReference type="Pfam" id="PF00916">
    <property type="entry name" value="Sulfate_transp"/>
    <property type="match status" value="1"/>
</dbReference>
<dbReference type="PROSITE" id="PS50801">
    <property type="entry name" value="STAS"/>
    <property type="match status" value="1"/>
</dbReference>
<dbReference type="CDD" id="cd07042">
    <property type="entry name" value="STAS_SulP_like_sulfate_transporter"/>
    <property type="match status" value="1"/>
</dbReference>
<evidence type="ECO:0000313" key="8">
    <source>
        <dbReference type="Proteomes" id="UP000576821"/>
    </source>
</evidence>
<feature type="transmembrane region" description="Helical" evidence="5">
    <location>
        <begin position="166"/>
        <end position="193"/>
    </location>
</feature>
<dbReference type="PANTHER" id="PTHR11814">
    <property type="entry name" value="SULFATE TRANSPORTER"/>
    <property type="match status" value="1"/>
</dbReference>
<accession>A0A846MFI6</accession>
<feature type="transmembrane region" description="Helical" evidence="5">
    <location>
        <begin position="59"/>
        <end position="92"/>
    </location>
</feature>
<feature type="transmembrane region" description="Helical" evidence="5">
    <location>
        <begin position="320"/>
        <end position="339"/>
    </location>
</feature>
<protein>
    <submittedName>
        <fullName evidence="7">SulP family sulfate permease</fullName>
    </submittedName>
</protein>
<evidence type="ECO:0000256" key="1">
    <source>
        <dbReference type="ARBA" id="ARBA00004141"/>
    </source>
</evidence>
<feature type="transmembrane region" description="Helical" evidence="5">
    <location>
        <begin position="128"/>
        <end position="146"/>
    </location>
</feature>
<feature type="transmembrane region" description="Helical" evidence="5">
    <location>
        <begin position="345"/>
        <end position="363"/>
    </location>
</feature>